<keyword evidence="1" id="KW-1133">Transmembrane helix</keyword>
<keyword evidence="3" id="KW-1185">Reference proteome</keyword>
<name>A0A9X7VZT3_9BACL</name>
<keyword evidence="1" id="KW-0472">Membrane</keyword>
<evidence type="ECO:0000313" key="2">
    <source>
        <dbReference type="EMBL" id="QSO46733.1"/>
    </source>
</evidence>
<dbReference type="AlphaFoldDB" id="A0A9X7VZT3"/>
<dbReference type="RefSeq" id="WP_206656097.1">
    <property type="nucleotide sequence ID" value="NZ_CP071182.1"/>
</dbReference>
<keyword evidence="1" id="KW-0812">Transmembrane</keyword>
<dbReference type="EMBL" id="CP071182">
    <property type="protein sequence ID" value="QSO46733.1"/>
    <property type="molecule type" value="Genomic_DNA"/>
</dbReference>
<organism evidence="2 3">
    <name type="scientific">Alicyclobacillus mengziensis</name>
    <dbReference type="NCBI Taxonomy" id="2931921"/>
    <lineage>
        <taxon>Bacteria</taxon>
        <taxon>Bacillati</taxon>
        <taxon>Bacillota</taxon>
        <taxon>Bacilli</taxon>
        <taxon>Bacillales</taxon>
        <taxon>Alicyclobacillaceae</taxon>
        <taxon>Alicyclobacillus</taxon>
    </lineage>
</organism>
<evidence type="ECO:0000256" key="1">
    <source>
        <dbReference type="SAM" id="Phobius"/>
    </source>
</evidence>
<gene>
    <name evidence="2" type="ORF">JZ786_20185</name>
</gene>
<feature type="transmembrane region" description="Helical" evidence="1">
    <location>
        <begin position="9"/>
        <end position="27"/>
    </location>
</feature>
<accession>A0A9X7VZT3</accession>
<protein>
    <submittedName>
        <fullName evidence="2">Uncharacterized protein</fullName>
    </submittedName>
</protein>
<proteinExistence type="predicted"/>
<evidence type="ECO:0000313" key="3">
    <source>
        <dbReference type="Proteomes" id="UP000663505"/>
    </source>
</evidence>
<dbReference type="KEGG" id="afx:JZ786_20185"/>
<sequence length="144" mass="16398">MRKPLVRSSIPFVIAIGMVVSLGWQYLSNRIQEGTFNRLNSGLYKAMVFTELHGKRTYQPHGRYYYVNLYDAQNLAMVQSYLKNYVNSHDSSVSLRSITFRMPDYNNLIGLATVAVHVLPGVTKNVELNDSIPLMHFTHQIGST</sequence>
<reference evidence="2 3" key="1">
    <citation type="submission" date="2021-02" db="EMBL/GenBank/DDBJ databases">
        <title>Alicyclobacillus curvatus sp. nov. and Alicyclobacillus mengziensis sp. nov., two acidophilic bacteria isolated from acid mine drainage.</title>
        <authorList>
            <person name="Huang Y."/>
        </authorList>
    </citation>
    <scope>NUCLEOTIDE SEQUENCE [LARGE SCALE GENOMIC DNA]</scope>
    <source>
        <strain evidence="2 3">S30H14</strain>
    </source>
</reference>
<dbReference type="Proteomes" id="UP000663505">
    <property type="component" value="Chromosome"/>
</dbReference>